<dbReference type="AlphaFoldDB" id="A0AAV3QDF3"/>
<proteinExistence type="predicted"/>
<gene>
    <name evidence="1" type="ORF">LIER_18290</name>
</gene>
<evidence type="ECO:0000313" key="2">
    <source>
        <dbReference type="Proteomes" id="UP001454036"/>
    </source>
</evidence>
<keyword evidence="2" id="KW-1185">Reference proteome</keyword>
<dbReference type="EMBL" id="BAABME010004371">
    <property type="protein sequence ID" value="GAA0162127.1"/>
    <property type="molecule type" value="Genomic_DNA"/>
</dbReference>
<comment type="caution">
    <text evidence="1">The sequence shown here is derived from an EMBL/GenBank/DDBJ whole genome shotgun (WGS) entry which is preliminary data.</text>
</comment>
<dbReference type="Proteomes" id="UP001454036">
    <property type="component" value="Unassembled WGS sequence"/>
</dbReference>
<protein>
    <submittedName>
        <fullName evidence="1">Uncharacterized protein</fullName>
    </submittedName>
</protein>
<evidence type="ECO:0000313" key="1">
    <source>
        <dbReference type="EMBL" id="GAA0162127.1"/>
    </source>
</evidence>
<organism evidence="1 2">
    <name type="scientific">Lithospermum erythrorhizon</name>
    <name type="common">Purple gromwell</name>
    <name type="synonym">Lithospermum officinale var. erythrorhizon</name>
    <dbReference type="NCBI Taxonomy" id="34254"/>
    <lineage>
        <taxon>Eukaryota</taxon>
        <taxon>Viridiplantae</taxon>
        <taxon>Streptophyta</taxon>
        <taxon>Embryophyta</taxon>
        <taxon>Tracheophyta</taxon>
        <taxon>Spermatophyta</taxon>
        <taxon>Magnoliopsida</taxon>
        <taxon>eudicotyledons</taxon>
        <taxon>Gunneridae</taxon>
        <taxon>Pentapetalae</taxon>
        <taxon>asterids</taxon>
        <taxon>lamiids</taxon>
        <taxon>Boraginales</taxon>
        <taxon>Boraginaceae</taxon>
        <taxon>Boraginoideae</taxon>
        <taxon>Lithospermeae</taxon>
        <taxon>Lithospermum</taxon>
    </lineage>
</organism>
<accession>A0AAV3QDF3</accession>
<name>A0AAV3QDF3_LITER</name>
<reference evidence="1 2" key="1">
    <citation type="submission" date="2024-01" db="EMBL/GenBank/DDBJ databases">
        <title>The complete chloroplast genome sequence of Lithospermum erythrorhizon: insights into the phylogenetic relationship among Boraginaceae species and the maternal lineages of purple gromwells.</title>
        <authorList>
            <person name="Okada T."/>
            <person name="Watanabe K."/>
        </authorList>
    </citation>
    <scope>NUCLEOTIDE SEQUENCE [LARGE SCALE GENOMIC DNA]</scope>
</reference>
<sequence length="253" mass="28436">MVVLDPSNIDNDVIEASRGRHLEAEPNISVSKKRKGAVTKKTSGKTATLAADDEGASKKKGARVSQTLDRFSKVMRTSTVASWHLRHICEHYRIETGVKTRIPIIVETIDTPIVNPAANKRDPIERGLSFYLGGAIIESVQPNLQCGSHERVAAFPYSLASEKYDVPWEARERKFQSKRRVEGKCPKWHKYWFLAKDAILDEVRTTFSTIHTTLEYEELPESIEGLKKLEDGFLETLALDIFCDPDVLVKAGL</sequence>